<dbReference type="EMBL" id="VLLC01000054">
    <property type="protein sequence ID" value="TWI62865.1"/>
    <property type="molecule type" value="Genomic_DNA"/>
</dbReference>
<protein>
    <submittedName>
        <fullName evidence="1">CRISPR-associated protein Cmr3</fullName>
    </submittedName>
</protein>
<comment type="caution">
    <text evidence="1">The sequence shown here is derived from an EMBL/GenBank/DDBJ whole genome shotgun (WGS) entry which is preliminary data.</text>
</comment>
<sequence length="420" mass="46230">MTRYMLSSKELLILRDGRPFGDAGSFGGTGLAWPLPQTLAGMCRTALVLAGPEDAFENKENLDALLDVSMEKILPCLIEEGRTIEEAEILLPFPADLLCLEEDDGKKKKICLYPLTYSSHAETEGTDWNDPDWLYPGLSSKGKPQTPPGFLRKKLAQDYLAGSIEVKGRDLDKDTETIDGPVKDIRIHVALDPATRAADEGRLYGESGIYLKAVKARKESGKTTDEKALPGKMPRPEPIGDMGISFSLKGLKPEEKVPGVLYLGGERKRVDLFPVKQETFPEPHAVCENQKFLKLILITHGDFGGWAPEWLAKQTETGAFAWVKEPRSGIEIRLRSAVVTGWEPVSGWDLKEKKPKAFRKLVRPGAVYLVELKTPSESLSLAQALWGQSLCLPESRGEKDGYGQVLVGAAKTIINGKDTE</sequence>
<gene>
    <name evidence="1" type="ORF">LZ24_03317</name>
</gene>
<dbReference type="RefSeq" id="WP_144686776.1">
    <property type="nucleotide sequence ID" value="NZ_VLLC01000054.1"/>
</dbReference>
<reference evidence="1 2" key="1">
    <citation type="submission" date="2019-07" db="EMBL/GenBank/DDBJ databases">
        <title>Genome sequencing of 100 strains of the haloalkaliphilic chemolithoautotrophic sulfur-oxidizing bacterium Thioalkalivibrio.</title>
        <authorList>
            <person name="Muyzer G."/>
        </authorList>
    </citation>
    <scope>NUCLEOTIDE SEQUENCE [LARGE SCALE GENOMIC DNA]</scope>
    <source>
        <strain evidence="1 2">ASO4-4</strain>
    </source>
</reference>
<dbReference type="Proteomes" id="UP000318307">
    <property type="component" value="Unassembled WGS sequence"/>
</dbReference>
<dbReference type="AlphaFoldDB" id="A0A562R1B0"/>
<accession>A0A562R1B0</accession>
<keyword evidence="2" id="KW-1185">Reference proteome</keyword>
<evidence type="ECO:0000313" key="2">
    <source>
        <dbReference type="Proteomes" id="UP000318307"/>
    </source>
</evidence>
<dbReference type="InterPro" id="IPR019117">
    <property type="entry name" value="CRISPR-assoc_protein_Cmr3"/>
</dbReference>
<organism evidence="1 2">
    <name type="scientific">Desulfobotulus alkaliphilus</name>
    <dbReference type="NCBI Taxonomy" id="622671"/>
    <lineage>
        <taxon>Bacteria</taxon>
        <taxon>Pseudomonadati</taxon>
        <taxon>Thermodesulfobacteriota</taxon>
        <taxon>Desulfobacteria</taxon>
        <taxon>Desulfobacterales</taxon>
        <taxon>Desulfobacteraceae</taxon>
        <taxon>Desulfobotulus</taxon>
    </lineage>
</organism>
<dbReference type="OrthoDB" id="6162707at2"/>
<proteinExistence type="predicted"/>
<dbReference type="Gene3D" id="2.60.40.4350">
    <property type="match status" value="1"/>
</dbReference>
<evidence type="ECO:0000313" key="1">
    <source>
        <dbReference type="EMBL" id="TWI62865.1"/>
    </source>
</evidence>
<dbReference type="Pfam" id="PF09700">
    <property type="entry name" value="Cas_Cmr3"/>
    <property type="match status" value="1"/>
</dbReference>
<name>A0A562R1B0_9BACT</name>